<dbReference type="OrthoDB" id="9808524at2"/>
<keyword evidence="9" id="KW-1185">Reference proteome</keyword>
<organism evidence="8 9">
    <name type="scientific">Streptomyces aurantiacus JA 4570</name>
    <dbReference type="NCBI Taxonomy" id="1286094"/>
    <lineage>
        <taxon>Bacteria</taxon>
        <taxon>Bacillati</taxon>
        <taxon>Actinomycetota</taxon>
        <taxon>Actinomycetes</taxon>
        <taxon>Kitasatosporales</taxon>
        <taxon>Streptomycetaceae</taxon>
        <taxon>Streptomyces</taxon>
        <taxon>Streptomyces aurantiacus group</taxon>
    </lineage>
</organism>
<keyword evidence="4 7" id="KW-0812">Transmembrane</keyword>
<comment type="similarity">
    <text evidence="2">Belongs to the DoxX family.</text>
</comment>
<dbReference type="InterPro" id="IPR032808">
    <property type="entry name" value="DoxX"/>
</dbReference>
<evidence type="ECO:0000256" key="6">
    <source>
        <dbReference type="ARBA" id="ARBA00023136"/>
    </source>
</evidence>
<evidence type="ECO:0000256" key="2">
    <source>
        <dbReference type="ARBA" id="ARBA00006679"/>
    </source>
</evidence>
<comment type="subcellular location">
    <subcellularLocation>
        <location evidence="1">Cell membrane</location>
        <topology evidence="1">Multi-pass membrane protein</topology>
    </subcellularLocation>
</comment>
<sequence>MHPTSTAPSTERSAAIARRIDTLRPYALSLFRIVVGLLFACHGLGSLFGVIGPAAGPEVETAALGSWPIWYAAVIELVGGTLVMLGLGSRTAALICSGEMAYAYFETHASQGLIPLDNGGESAAFYCWAFLLLVFTGPGPLSLDRLILSRRARQNP</sequence>
<feature type="transmembrane region" description="Helical" evidence="7">
    <location>
        <begin position="30"/>
        <end position="55"/>
    </location>
</feature>
<evidence type="ECO:0000256" key="4">
    <source>
        <dbReference type="ARBA" id="ARBA00022692"/>
    </source>
</evidence>
<protein>
    <recommendedName>
        <fullName evidence="10">DoxX family protein</fullName>
    </recommendedName>
</protein>
<dbReference type="Pfam" id="PF07681">
    <property type="entry name" value="DoxX"/>
    <property type="match status" value="1"/>
</dbReference>
<reference evidence="8 9" key="1">
    <citation type="submission" date="2013-02" db="EMBL/GenBank/DDBJ databases">
        <title>Draft Genome Sequence of Streptomyces aurantiacus, Which Produces Setomimycin.</title>
        <authorList>
            <person name="Gruening B.A."/>
            <person name="Praeg A."/>
            <person name="Erxleben A."/>
            <person name="Guenther S."/>
            <person name="Mueller M."/>
        </authorList>
    </citation>
    <scope>NUCLEOTIDE SEQUENCE [LARGE SCALE GENOMIC DNA]</scope>
    <source>
        <strain evidence="8 9">JA 4570</strain>
    </source>
</reference>
<accession>S3ZFD2</accession>
<feature type="transmembrane region" description="Helical" evidence="7">
    <location>
        <begin position="67"/>
        <end position="87"/>
    </location>
</feature>
<dbReference type="EMBL" id="AOPZ01000316">
    <property type="protein sequence ID" value="EPH41354.1"/>
    <property type="molecule type" value="Genomic_DNA"/>
</dbReference>
<comment type="caution">
    <text evidence="8">The sequence shown here is derived from an EMBL/GenBank/DDBJ whole genome shotgun (WGS) entry which is preliminary data.</text>
</comment>
<keyword evidence="6 7" id="KW-0472">Membrane</keyword>
<keyword evidence="3" id="KW-1003">Cell membrane</keyword>
<dbReference type="RefSeq" id="WP_016643711.1">
    <property type="nucleotide sequence ID" value="NZ_AOPZ01000316.1"/>
</dbReference>
<evidence type="ECO:0000313" key="8">
    <source>
        <dbReference type="EMBL" id="EPH41354.1"/>
    </source>
</evidence>
<proteinExistence type="inferred from homology"/>
<gene>
    <name evidence="8" type="ORF">STRAU_5590</name>
</gene>
<dbReference type="Proteomes" id="UP000014629">
    <property type="component" value="Unassembled WGS sequence"/>
</dbReference>
<dbReference type="InterPro" id="IPR051907">
    <property type="entry name" value="DoxX-like_oxidoreductase"/>
</dbReference>
<evidence type="ECO:0000256" key="7">
    <source>
        <dbReference type="SAM" id="Phobius"/>
    </source>
</evidence>
<evidence type="ECO:0000256" key="1">
    <source>
        <dbReference type="ARBA" id="ARBA00004651"/>
    </source>
</evidence>
<dbReference type="GO" id="GO:0005886">
    <property type="term" value="C:plasma membrane"/>
    <property type="evidence" value="ECO:0007669"/>
    <property type="project" value="UniProtKB-SubCell"/>
</dbReference>
<keyword evidence="5 7" id="KW-1133">Transmembrane helix</keyword>
<dbReference type="PANTHER" id="PTHR33452:SF4">
    <property type="entry name" value="BLL4328 PROTEIN"/>
    <property type="match status" value="1"/>
</dbReference>
<evidence type="ECO:0000256" key="5">
    <source>
        <dbReference type="ARBA" id="ARBA00022989"/>
    </source>
</evidence>
<evidence type="ECO:0000313" key="9">
    <source>
        <dbReference type="Proteomes" id="UP000014629"/>
    </source>
</evidence>
<dbReference type="AlphaFoldDB" id="S3ZFD2"/>
<evidence type="ECO:0000256" key="3">
    <source>
        <dbReference type="ARBA" id="ARBA00022475"/>
    </source>
</evidence>
<name>S3ZFD2_9ACTN</name>
<evidence type="ECO:0008006" key="10">
    <source>
        <dbReference type="Google" id="ProtNLM"/>
    </source>
</evidence>
<dbReference type="PANTHER" id="PTHR33452">
    <property type="entry name" value="OXIDOREDUCTASE CATD-RELATED"/>
    <property type="match status" value="1"/>
</dbReference>
<dbReference type="PATRIC" id="fig|1286094.4.peg.5518"/>